<evidence type="ECO:0000313" key="1">
    <source>
        <dbReference type="EMBL" id="OKH21695.1"/>
    </source>
</evidence>
<reference evidence="1 2" key="1">
    <citation type="submission" date="2016-11" db="EMBL/GenBank/DDBJ databases">
        <title>Draft Genome Sequences of Nine Cyanobacterial Strains from Diverse Habitats.</title>
        <authorList>
            <person name="Zhu T."/>
            <person name="Hou S."/>
            <person name="Lu X."/>
            <person name="Hess W.R."/>
        </authorList>
    </citation>
    <scope>NUCLEOTIDE SEQUENCE [LARGE SCALE GENOMIC DNA]</scope>
    <source>
        <strain evidence="1 2">NIES-593</strain>
    </source>
</reference>
<dbReference type="AlphaFoldDB" id="A0A1U7HDS6"/>
<dbReference type="RefSeq" id="WP_073600316.1">
    <property type="nucleotide sequence ID" value="NZ_MRCB01000018.1"/>
</dbReference>
<dbReference type="OrthoDB" id="484274at2"/>
<dbReference type="EMBL" id="MRCB01000018">
    <property type="protein sequence ID" value="OKH21695.1"/>
    <property type="molecule type" value="Genomic_DNA"/>
</dbReference>
<keyword evidence="2" id="KW-1185">Reference proteome</keyword>
<comment type="caution">
    <text evidence="1">The sequence shown here is derived from an EMBL/GenBank/DDBJ whole genome shotgun (WGS) entry which is preliminary data.</text>
</comment>
<dbReference type="STRING" id="1921803.NIES593_14770"/>
<dbReference type="Proteomes" id="UP000186868">
    <property type="component" value="Unassembled WGS sequence"/>
</dbReference>
<name>A0A1U7HDS6_9CYAN</name>
<protein>
    <submittedName>
        <fullName evidence="1">Uncharacterized protein</fullName>
    </submittedName>
</protein>
<proteinExistence type="predicted"/>
<sequence length="114" mass="13759">MLTSRKKTVDAPKRLPILSEEERMEQERMRDVLVLLEHLVEREETTLKLIIDRLYDVGSVNLINKKFPNRPRQRRMMKSIARIFKPVAKIYALRWVKKNCPRLVTNWLQTKVRF</sequence>
<organism evidence="1 2">
    <name type="scientific">Hydrococcus rivularis NIES-593</name>
    <dbReference type="NCBI Taxonomy" id="1921803"/>
    <lineage>
        <taxon>Bacteria</taxon>
        <taxon>Bacillati</taxon>
        <taxon>Cyanobacteriota</taxon>
        <taxon>Cyanophyceae</taxon>
        <taxon>Pleurocapsales</taxon>
        <taxon>Hydrococcaceae</taxon>
        <taxon>Hydrococcus</taxon>
    </lineage>
</organism>
<accession>A0A1U7HDS6</accession>
<evidence type="ECO:0000313" key="2">
    <source>
        <dbReference type="Proteomes" id="UP000186868"/>
    </source>
</evidence>
<gene>
    <name evidence="1" type="ORF">NIES593_14770</name>
</gene>